<evidence type="ECO:0000313" key="8">
    <source>
        <dbReference type="EMBL" id="MFC3884596.1"/>
    </source>
</evidence>
<evidence type="ECO:0000313" key="9">
    <source>
        <dbReference type="Proteomes" id="UP001595752"/>
    </source>
</evidence>
<comment type="caution">
    <text evidence="8">The sequence shown here is derived from an EMBL/GenBank/DDBJ whole genome shotgun (WGS) entry which is preliminary data.</text>
</comment>
<gene>
    <name evidence="8" type="ORF">ACFOU2_14275</name>
</gene>
<feature type="transmembrane region" description="Helical" evidence="7">
    <location>
        <begin position="230"/>
        <end position="252"/>
    </location>
</feature>
<evidence type="ECO:0000256" key="2">
    <source>
        <dbReference type="ARBA" id="ARBA00008821"/>
    </source>
</evidence>
<dbReference type="InterPro" id="IPR006043">
    <property type="entry name" value="NCS2"/>
</dbReference>
<feature type="transmembrane region" description="Helical" evidence="7">
    <location>
        <begin position="102"/>
        <end position="122"/>
    </location>
</feature>
<dbReference type="PANTHER" id="PTHR42810:SF6">
    <property type="entry name" value="PURINE PERMEASE YBBY-RELATED"/>
    <property type="match status" value="1"/>
</dbReference>
<feature type="transmembrane region" description="Helical" evidence="7">
    <location>
        <begin position="272"/>
        <end position="292"/>
    </location>
</feature>
<keyword evidence="6 7" id="KW-0472">Membrane</keyword>
<sequence length="426" mass="45724">MSKLSSSATVFASLQWLFFIFANTVVVPVSIGNAFHLEAEQIAIAMRSSFIVTGLACILQGIIGHRYPLLEGHSGIWWGLILSLCTSASSVGMSYAEVGGGLALGILLAGAATMMIGALNLVPLLQKIFTPMVMSIYLLLLAIQLILIFFKGMLKVTEEGSLDLPVSLFSIAIVILVSVISIKGKGLISNFAILIGITIGWILYVWLFPSSPLVSSTGFELSLFPWGKPQLQLGVVITAFLAGILNASNTMASIRASEKLHGTTTENSQYRFSFTITGLFTCIAAVLGLVPYAPFTSSIGFLESSRILDRKPFLIGGVLFAILGIIPALGALFSTLPVTVGNSVLFVAYLQLFGTALRSIQDYTFNSKTIYRIALPALMGISLMNMPPEVFASVSIYIRPLISNGLLMGILLAIVLESTVKWSKYE</sequence>
<organism evidence="8 9">
    <name type="scientific">Bacillus songklensis</name>
    <dbReference type="NCBI Taxonomy" id="1069116"/>
    <lineage>
        <taxon>Bacteria</taxon>
        <taxon>Bacillati</taxon>
        <taxon>Bacillota</taxon>
        <taxon>Bacilli</taxon>
        <taxon>Bacillales</taxon>
        <taxon>Bacillaceae</taxon>
        <taxon>Bacillus</taxon>
    </lineage>
</organism>
<evidence type="ECO:0000256" key="6">
    <source>
        <dbReference type="ARBA" id="ARBA00023136"/>
    </source>
</evidence>
<evidence type="ECO:0000256" key="5">
    <source>
        <dbReference type="ARBA" id="ARBA00022989"/>
    </source>
</evidence>
<keyword evidence="5 7" id="KW-1133">Transmembrane helix</keyword>
<dbReference type="NCBIfam" id="NF008502">
    <property type="entry name" value="PRK11412.1"/>
    <property type="match status" value="1"/>
</dbReference>
<dbReference type="RefSeq" id="WP_377916180.1">
    <property type="nucleotide sequence ID" value="NZ_JBHRZT010000052.1"/>
</dbReference>
<evidence type="ECO:0000256" key="3">
    <source>
        <dbReference type="ARBA" id="ARBA00022448"/>
    </source>
</evidence>
<comment type="similarity">
    <text evidence="2">Belongs to the nucleobase:cation symporter-2 (NCS2) (TC 2.A.40) family.</text>
</comment>
<protein>
    <submittedName>
        <fullName evidence="8">Uracil/xanthine transporter</fullName>
    </submittedName>
</protein>
<feature type="transmembrane region" description="Helical" evidence="7">
    <location>
        <begin position="162"/>
        <end position="182"/>
    </location>
</feature>
<evidence type="ECO:0000256" key="1">
    <source>
        <dbReference type="ARBA" id="ARBA00004141"/>
    </source>
</evidence>
<keyword evidence="3" id="KW-0813">Transport</keyword>
<accession>A0ABV8B5L8</accession>
<dbReference type="PANTHER" id="PTHR42810">
    <property type="entry name" value="PURINE PERMEASE C1399.01C-RELATED"/>
    <property type="match status" value="1"/>
</dbReference>
<keyword evidence="9" id="KW-1185">Reference proteome</keyword>
<proteinExistence type="inferred from homology"/>
<dbReference type="Pfam" id="PF00860">
    <property type="entry name" value="Xan_ur_permease"/>
    <property type="match status" value="1"/>
</dbReference>
<dbReference type="NCBIfam" id="NF037981">
    <property type="entry name" value="NCS2_1"/>
    <property type="match status" value="1"/>
</dbReference>
<feature type="transmembrane region" description="Helical" evidence="7">
    <location>
        <begin position="44"/>
        <end position="63"/>
    </location>
</feature>
<feature type="transmembrane region" description="Helical" evidence="7">
    <location>
        <begin position="313"/>
        <end position="333"/>
    </location>
</feature>
<feature type="transmembrane region" description="Helical" evidence="7">
    <location>
        <begin position="188"/>
        <end position="209"/>
    </location>
</feature>
<feature type="transmembrane region" description="Helical" evidence="7">
    <location>
        <begin position="397"/>
        <end position="416"/>
    </location>
</feature>
<evidence type="ECO:0000256" key="7">
    <source>
        <dbReference type="SAM" id="Phobius"/>
    </source>
</evidence>
<keyword evidence="4 7" id="KW-0812">Transmembrane</keyword>
<evidence type="ECO:0000256" key="4">
    <source>
        <dbReference type="ARBA" id="ARBA00022692"/>
    </source>
</evidence>
<reference evidence="9" key="1">
    <citation type="journal article" date="2019" name="Int. J. Syst. Evol. Microbiol.">
        <title>The Global Catalogue of Microorganisms (GCM) 10K type strain sequencing project: providing services to taxonomists for standard genome sequencing and annotation.</title>
        <authorList>
            <consortium name="The Broad Institute Genomics Platform"/>
            <consortium name="The Broad Institute Genome Sequencing Center for Infectious Disease"/>
            <person name="Wu L."/>
            <person name="Ma J."/>
        </authorList>
    </citation>
    <scope>NUCLEOTIDE SEQUENCE [LARGE SCALE GENOMIC DNA]</scope>
    <source>
        <strain evidence="9">CCUG 61889</strain>
    </source>
</reference>
<name>A0ABV8B5L8_9BACI</name>
<feature type="transmembrane region" description="Helical" evidence="7">
    <location>
        <begin position="128"/>
        <end position="150"/>
    </location>
</feature>
<feature type="transmembrane region" description="Helical" evidence="7">
    <location>
        <begin position="339"/>
        <end position="357"/>
    </location>
</feature>
<dbReference type="EMBL" id="JBHRZT010000052">
    <property type="protein sequence ID" value="MFC3884596.1"/>
    <property type="molecule type" value="Genomic_DNA"/>
</dbReference>
<comment type="subcellular location">
    <subcellularLocation>
        <location evidence="1">Membrane</location>
        <topology evidence="1">Multi-pass membrane protein</topology>
    </subcellularLocation>
</comment>
<feature type="transmembrane region" description="Helical" evidence="7">
    <location>
        <begin position="12"/>
        <end position="32"/>
    </location>
</feature>
<dbReference type="Proteomes" id="UP001595752">
    <property type="component" value="Unassembled WGS sequence"/>
</dbReference>